<dbReference type="RefSeq" id="XP_033582982.1">
    <property type="nucleotide sequence ID" value="XM_033712581.1"/>
</dbReference>
<evidence type="ECO:0000313" key="1">
    <source>
        <dbReference type="EMBL" id="KAF2816018.1"/>
    </source>
</evidence>
<protein>
    <submittedName>
        <fullName evidence="1 3">Uncharacterized protein</fullName>
    </submittedName>
</protein>
<reference evidence="1 3" key="1">
    <citation type="journal article" date="2020" name="Stud. Mycol.">
        <title>101 Dothideomycetes genomes: a test case for predicting lifestyles and emergence of pathogens.</title>
        <authorList>
            <person name="Haridas S."/>
            <person name="Albert R."/>
            <person name="Binder M."/>
            <person name="Bloem J."/>
            <person name="Labutti K."/>
            <person name="Salamov A."/>
            <person name="Andreopoulos B."/>
            <person name="Baker S."/>
            <person name="Barry K."/>
            <person name="Bills G."/>
            <person name="Bluhm B."/>
            <person name="Cannon C."/>
            <person name="Castanera R."/>
            <person name="Culley D."/>
            <person name="Daum C."/>
            <person name="Ezra D."/>
            <person name="Gonzalez J."/>
            <person name="Henrissat B."/>
            <person name="Kuo A."/>
            <person name="Liang C."/>
            <person name="Lipzen A."/>
            <person name="Lutzoni F."/>
            <person name="Magnuson J."/>
            <person name="Mondo S."/>
            <person name="Nolan M."/>
            <person name="Ohm R."/>
            <person name="Pangilinan J."/>
            <person name="Park H.-J."/>
            <person name="Ramirez L."/>
            <person name="Alfaro M."/>
            <person name="Sun H."/>
            <person name="Tritt A."/>
            <person name="Yoshinaga Y."/>
            <person name="Zwiers L.-H."/>
            <person name="Turgeon B."/>
            <person name="Goodwin S."/>
            <person name="Spatafora J."/>
            <person name="Crous P."/>
            <person name="Grigoriev I."/>
        </authorList>
    </citation>
    <scope>NUCLEOTIDE SEQUENCE</scope>
    <source>
        <strain evidence="1 3">CBS 304.34</strain>
    </source>
</reference>
<proteinExistence type="predicted"/>
<dbReference type="Proteomes" id="UP000504636">
    <property type="component" value="Unplaced"/>
</dbReference>
<dbReference type="OrthoDB" id="10357737at2759"/>
<evidence type="ECO:0000313" key="3">
    <source>
        <dbReference type="RefSeq" id="XP_033582982.1"/>
    </source>
</evidence>
<dbReference type="AlphaFoldDB" id="A0A6A6Z5B1"/>
<reference evidence="3" key="2">
    <citation type="submission" date="2020-04" db="EMBL/GenBank/DDBJ databases">
        <authorList>
            <consortium name="NCBI Genome Project"/>
        </authorList>
    </citation>
    <scope>NUCLEOTIDE SEQUENCE</scope>
    <source>
        <strain evidence="3">CBS 304.34</strain>
    </source>
</reference>
<name>A0A6A6Z5B1_9PEZI</name>
<keyword evidence="2" id="KW-1185">Reference proteome</keyword>
<dbReference type="EMBL" id="MU003693">
    <property type="protein sequence ID" value="KAF2816018.1"/>
    <property type="molecule type" value="Genomic_DNA"/>
</dbReference>
<reference evidence="3" key="3">
    <citation type="submission" date="2025-04" db="UniProtKB">
        <authorList>
            <consortium name="RefSeq"/>
        </authorList>
    </citation>
    <scope>IDENTIFICATION</scope>
    <source>
        <strain evidence="3">CBS 304.34</strain>
    </source>
</reference>
<organism evidence="1">
    <name type="scientific">Mytilinidion resinicola</name>
    <dbReference type="NCBI Taxonomy" id="574789"/>
    <lineage>
        <taxon>Eukaryota</taxon>
        <taxon>Fungi</taxon>
        <taxon>Dikarya</taxon>
        <taxon>Ascomycota</taxon>
        <taxon>Pezizomycotina</taxon>
        <taxon>Dothideomycetes</taxon>
        <taxon>Pleosporomycetidae</taxon>
        <taxon>Mytilinidiales</taxon>
        <taxon>Mytilinidiaceae</taxon>
        <taxon>Mytilinidion</taxon>
    </lineage>
</organism>
<accession>A0A6A6Z5B1</accession>
<evidence type="ECO:0000313" key="2">
    <source>
        <dbReference type="Proteomes" id="UP000504636"/>
    </source>
</evidence>
<dbReference type="GeneID" id="54453474"/>
<gene>
    <name evidence="1 3" type="ORF">BDZ99DRAFT_127167</name>
</gene>
<sequence length="309" mass="34696">MFPTCTSYLPGTVCQRGLAAGAAFRHEMCDFQWACNFTSLIHFLVSTPKLHSNSFHRHWDMMGRLGSNDLSLLRTYRRQIARVLLILTLFHLLSSLHHHRSQDPAMERESTPFWATYRLRSPVECCYNTHFHQLFCKHIIATPTIEPCASNCLMPTLAPQPTPEPDKVTTNLVDEEFLCPKCVEEGGGSAHTYVLRNLNLRIQKLVMRHCYKYEEATILKFQESPTPDTQTTPLSGRILPCLHIQHGVPSPYHILECGHTVKVLPGDPAGCACNCAGPETECDGVFECAACLATGIPIDPVHGYRVPRN</sequence>